<dbReference type="GO" id="GO:0000329">
    <property type="term" value="C:fungal-type vacuole membrane"/>
    <property type="evidence" value="ECO:0007669"/>
    <property type="project" value="TreeGrafter"/>
</dbReference>
<organism evidence="9 10">
    <name type="scientific">Dimargaris verticillata</name>
    <dbReference type="NCBI Taxonomy" id="2761393"/>
    <lineage>
        <taxon>Eukaryota</taxon>
        <taxon>Fungi</taxon>
        <taxon>Fungi incertae sedis</taxon>
        <taxon>Zoopagomycota</taxon>
        <taxon>Kickxellomycotina</taxon>
        <taxon>Dimargaritomycetes</taxon>
        <taxon>Dimargaritales</taxon>
        <taxon>Dimargaritaceae</taxon>
        <taxon>Dimargaris</taxon>
    </lineage>
</organism>
<feature type="chain" id="PRO_5041014944" description="GDT1 family protein" evidence="6">
    <location>
        <begin position="30"/>
        <end position="381"/>
    </location>
</feature>
<dbReference type="PROSITE" id="PS01214">
    <property type="entry name" value="UPF0016"/>
    <property type="match status" value="1"/>
</dbReference>
<feature type="transmembrane region" description="Helical" evidence="6">
    <location>
        <begin position="284"/>
        <end position="303"/>
    </location>
</feature>
<evidence type="ECO:0000313" key="9">
    <source>
        <dbReference type="EMBL" id="KAJ1983487.1"/>
    </source>
</evidence>
<evidence type="ECO:0000256" key="6">
    <source>
        <dbReference type="RuleBase" id="RU365102"/>
    </source>
</evidence>
<sequence length="381" mass="40640">MPRWTVSTQAVLTALCLGLALWQVALVAAAETTNKGKNYEFDYAIPASSSHQTTAAIPAATIPLPGVADDTTPLVSASLPTTARLGYLSHDQAQAFVSSILMTVVSEIGDKTFFIAAIMAMKHSRMLIFSAAISALAVMTVLSAVMGRVLPSFLPRNYVNLAAALLFLIFGIKMLIEGWEMDADHAQKELEETSAELDSEKKKEEAIDMEAGEFTIGGGDAMTTAPPMKRTNSRYARSPNSTMDTANAGDGNDAADGTKPFALSPRTAANKQSPPGLVERLTRLVHLVFSPAFLQTALIMFVAEWGDRSQLTTIALAAAQGVVWVSLGTILGHSLCTGLAVIGGRFLATQISVRTVTLSGGFLFILFGLVYAYEGYTMLYQ</sequence>
<keyword evidence="4 6" id="KW-1133">Transmembrane helix</keyword>
<dbReference type="Proteomes" id="UP001151582">
    <property type="component" value="Unassembled WGS sequence"/>
</dbReference>
<dbReference type="EMBL" id="JANBQB010000053">
    <property type="protein sequence ID" value="KAJ1983487.1"/>
    <property type="molecule type" value="Genomic_DNA"/>
</dbReference>
<evidence type="ECO:0000256" key="7">
    <source>
        <dbReference type="SAM" id="Coils"/>
    </source>
</evidence>
<dbReference type="InterPro" id="IPR049555">
    <property type="entry name" value="GDT1-like_CS"/>
</dbReference>
<evidence type="ECO:0000256" key="4">
    <source>
        <dbReference type="ARBA" id="ARBA00022989"/>
    </source>
</evidence>
<feature type="transmembrane region" description="Helical" evidence="6">
    <location>
        <begin position="323"/>
        <end position="343"/>
    </location>
</feature>
<evidence type="ECO:0000313" key="10">
    <source>
        <dbReference type="Proteomes" id="UP001151582"/>
    </source>
</evidence>
<comment type="caution">
    <text evidence="9">The sequence shown here is derived from an EMBL/GenBank/DDBJ whole genome shotgun (WGS) entry which is preliminary data.</text>
</comment>
<feature type="compositionally biased region" description="Low complexity" evidence="8">
    <location>
        <begin position="244"/>
        <end position="258"/>
    </location>
</feature>
<dbReference type="PANTHER" id="PTHR12608">
    <property type="entry name" value="TRANSMEMBRANE PROTEIN HTP-1 RELATED"/>
    <property type="match status" value="1"/>
</dbReference>
<feature type="region of interest" description="Disordered" evidence="8">
    <location>
        <begin position="215"/>
        <end position="274"/>
    </location>
</feature>
<name>A0A9W8B4T7_9FUNG</name>
<evidence type="ECO:0000256" key="1">
    <source>
        <dbReference type="ARBA" id="ARBA00004141"/>
    </source>
</evidence>
<keyword evidence="10" id="KW-1185">Reference proteome</keyword>
<dbReference type="GO" id="GO:0032472">
    <property type="term" value="P:Golgi calcium ion transport"/>
    <property type="evidence" value="ECO:0007669"/>
    <property type="project" value="TreeGrafter"/>
</dbReference>
<feature type="coiled-coil region" evidence="7">
    <location>
        <begin position="176"/>
        <end position="207"/>
    </location>
</feature>
<accession>A0A9W8B4T7</accession>
<reference evidence="9" key="1">
    <citation type="submission" date="2022-07" db="EMBL/GenBank/DDBJ databases">
        <title>Phylogenomic reconstructions and comparative analyses of Kickxellomycotina fungi.</title>
        <authorList>
            <person name="Reynolds N.K."/>
            <person name="Stajich J.E."/>
            <person name="Barry K."/>
            <person name="Grigoriev I.V."/>
            <person name="Crous P."/>
            <person name="Smith M.E."/>
        </authorList>
    </citation>
    <scope>NUCLEOTIDE SEQUENCE</scope>
    <source>
        <strain evidence="9">RSA 567</strain>
    </source>
</reference>
<keyword evidence="7" id="KW-0175">Coiled coil</keyword>
<evidence type="ECO:0000256" key="5">
    <source>
        <dbReference type="ARBA" id="ARBA00023136"/>
    </source>
</evidence>
<dbReference type="GO" id="GO:0032468">
    <property type="term" value="P:Golgi calcium ion homeostasis"/>
    <property type="evidence" value="ECO:0007669"/>
    <property type="project" value="TreeGrafter"/>
</dbReference>
<dbReference type="Pfam" id="PF01169">
    <property type="entry name" value="GDT1"/>
    <property type="match status" value="2"/>
</dbReference>
<comment type="similarity">
    <text evidence="2 6">Belongs to the GDT1 family.</text>
</comment>
<evidence type="ECO:0000256" key="8">
    <source>
        <dbReference type="SAM" id="MobiDB-lite"/>
    </source>
</evidence>
<feature type="compositionally biased region" description="Polar residues" evidence="8">
    <location>
        <begin position="233"/>
        <end position="243"/>
    </location>
</feature>
<dbReference type="InterPro" id="IPR001727">
    <property type="entry name" value="GDT1-like"/>
</dbReference>
<gene>
    <name evidence="9" type="primary">GDT1</name>
    <name evidence="9" type="ORF">H4R34_001248</name>
</gene>
<keyword evidence="5 6" id="KW-0472">Membrane</keyword>
<dbReference type="PANTHER" id="PTHR12608:SF1">
    <property type="entry name" value="TRANSMEMBRANE PROTEIN 165"/>
    <property type="match status" value="1"/>
</dbReference>
<dbReference type="GO" id="GO:0005794">
    <property type="term" value="C:Golgi apparatus"/>
    <property type="evidence" value="ECO:0007669"/>
    <property type="project" value="TreeGrafter"/>
</dbReference>
<proteinExistence type="inferred from homology"/>
<keyword evidence="6" id="KW-0732">Signal</keyword>
<dbReference type="AlphaFoldDB" id="A0A9W8B4T7"/>
<feature type="transmembrane region" description="Helical" evidence="6">
    <location>
        <begin position="126"/>
        <end position="146"/>
    </location>
</feature>
<feature type="transmembrane region" description="Helical" evidence="6">
    <location>
        <begin position="355"/>
        <end position="373"/>
    </location>
</feature>
<feature type="transmembrane region" description="Helical" evidence="6">
    <location>
        <begin position="158"/>
        <end position="176"/>
    </location>
</feature>
<comment type="subcellular location">
    <subcellularLocation>
        <location evidence="1 6">Membrane</location>
        <topology evidence="1 6">Multi-pass membrane protein</topology>
    </subcellularLocation>
</comment>
<dbReference type="GO" id="GO:0015085">
    <property type="term" value="F:calcium ion transmembrane transporter activity"/>
    <property type="evidence" value="ECO:0007669"/>
    <property type="project" value="TreeGrafter"/>
</dbReference>
<evidence type="ECO:0000256" key="2">
    <source>
        <dbReference type="ARBA" id="ARBA00009190"/>
    </source>
</evidence>
<dbReference type="OrthoDB" id="442680at2759"/>
<keyword evidence="3 6" id="KW-0812">Transmembrane</keyword>
<feature type="signal peptide" evidence="6">
    <location>
        <begin position="1"/>
        <end position="29"/>
    </location>
</feature>
<dbReference type="GO" id="GO:0005384">
    <property type="term" value="F:manganese ion transmembrane transporter activity"/>
    <property type="evidence" value="ECO:0007669"/>
    <property type="project" value="TreeGrafter"/>
</dbReference>
<protein>
    <recommendedName>
        <fullName evidence="6">GDT1 family protein</fullName>
    </recommendedName>
</protein>
<evidence type="ECO:0000256" key="3">
    <source>
        <dbReference type="ARBA" id="ARBA00022692"/>
    </source>
</evidence>